<proteinExistence type="predicted"/>
<evidence type="ECO:0000313" key="2">
    <source>
        <dbReference type="EMBL" id="BFH73949.1"/>
    </source>
</evidence>
<accession>A0AAT9GSQ6</accession>
<feature type="transmembrane region" description="Helical" evidence="1">
    <location>
        <begin position="40"/>
        <end position="59"/>
    </location>
</feature>
<feature type="transmembrane region" description="Helical" evidence="1">
    <location>
        <begin position="92"/>
        <end position="113"/>
    </location>
</feature>
<dbReference type="RefSeq" id="WP_369609501.1">
    <property type="nucleotide sequence ID" value="NZ_AP031322.1"/>
</dbReference>
<sequence length="157" mass="17969">MVYLLTKIFFGLLALDQVVFIFEVLSILNNSSFSPLTEINYILGLLTILILIARLFILFNGYPRYVSILLFIPIINVFAVPYISYKLTSSKLLSGITFGLWFVNLVFTLIANIPPIIYFGEGYYFLNQFVILDLFSLASLLSLGYCVIYREKKMKST</sequence>
<name>A0AAT9GSQ6_9CREN</name>
<feature type="transmembrane region" description="Helical" evidence="1">
    <location>
        <begin position="65"/>
        <end position="85"/>
    </location>
</feature>
<dbReference type="KEGG" id="sjv:SJAV_18930"/>
<dbReference type="EMBL" id="AP031322">
    <property type="protein sequence ID" value="BFH73949.1"/>
    <property type="molecule type" value="Genomic_DNA"/>
</dbReference>
<reference evidence="2" key="1">
    <citation type="submission" date="2024-03" db="EMBL/GenBank/DDBJ databases">
        <title>Complete genome sequence of Sulfurisphaera javensis strain KD-1.</title>
        <authorList>
            <person name="Sakai H."/>
            <person name="Nur N."/>
            <person name="Suwanto A."/>
            <person name="Kurosawa N."/>
        </authorList>
    </citation>
    <scope>NUCLEOTIDE SEQUENCE</scope>
    <source>
        <strain evidence="2">KD-1</strain>
    </source>
</reference>
<feature type="transmembrane region" description="Helical" evidence="1">
    <location>
        <begin position="125"/>
        <end position="148"/>
    </location>
</feature>
<keyword evidence="1" id="KW-1133">Transmembrane helix</keyword>
<evidence type="ECO:0000256" key="1">
    <source>
        <dbReference type="SAM" id="Phobius"/>
    </source>
</evidence>
<feature type="transmembrane region" description="Helical" evidence="1">
    <location>
        <begin position="6"/>
        <end position="28"/>
    </location>
</feature>
<keyword evidence="1" id="KW-0472">Membrane</keyword>
<gene>
    <name evidence="2" type="ORF">SJAV_18930</name>
</gene>
<organism evidence="2">
    <name type="scientific">Sulfurisphaera javensis</name>
    <dbReference type="NCBI Taxonomy" id="2049879"/>
    <lineage>
        <taxon>Archaea</taxon>
        <taxon>Thermoproteota</taxon>
        <taxon>Thermoprotei</taxon>
        <taxon>Sulfolobales</taxon>
        <taxon>Sulfolobaceae</taxon>
        <taxon>Sulfurisphaera</taxon>
    </lineage>
</organism>
<protein>
    <submittedName>
        <fullName evidence="2">Uncharacterized protein</fullName>
    </submittedName>
</protein>
<keyword evidence="1" id="KW-0812">Transmembrane</keyword>
<dbReference type="AlphaFoldDB" id="A0AAT9GSQ6"/>
<dbReference type="GeneID" id="92354845"/>